<proteinExistence type="predicted"/>
<dbReference type="OrthoDB" id="5095936at2"/>
<dbReference type="SUPFAM" id="SSF53474">
    <property type="entry name" value="alpha/beta-Hydrolases"/>
    <property type="match status" value="1"/>
</dbReference>
<dbReference type="Gene3D" id="3.40.50.1820">
    <property type="entry name" value="alpha/beta hydrolase"/>
    <property type="match status" value="1"/>
</dbReference>
<keyword evidence="2" id="KW-1185">Reference proteome</keyword>
<dbReference type="EMBL" id="PVZF01000016">
    <property type="protein sequence ID" value="PRY10449.1"/>
    <property type="molecule type" value="Genomic_DNA"/>
</dbReference>
<name>A0A2T0QX39_9ACTN</name>
<protein>
    <recommendedName>
        <fullName evidence="3">PGAP1-like protein</fullName>
    </recommendedName>
</protein>
<evidence type="ECO:0000313" key="1">
    <source>
        <dbReference type="EMBL" id="PRY10449.1"/>
    </source>
</evidence>
<comment type="caution">
    <text evidence="1">The sequence shown here is derived from an EMBL/GenBank/DDBJ whole genome shotgun (WGS) entry which is preliminary data.</text>
</comment>
<dbReference type="AlphaFoldDB" id="A0A2T0QX39"/>
<dbReference type="RefSeq" id="WP_106215166.1">
    <property type="nucleotide sequence ID" value="NZ_PVZF01000016.1"/>
</dbReference>
<gene>
    <name evidence="1" type="ORF">CLV37_1162</name>
</gene>
<organism evidence="1 2">
    <name type="scientific">Kineococcus rhizosphaerae</name>
    <dbReference type="NCBI Taxonomy" id="559628"/>
    <lineage>
        <taxon>Bacteria</taxon>
        <taxon>Bacillati</taxon>
        <taxon>Actinomycetota</taxon>
        <taxon>Actinomycetes</taxon>
        <taxon>Kineosporiales</taxon>
        <taxon>Kineosporiaceae</taxon>
        <taxon>Kineococcus</taxon>
    </lineage>
</organism>
<accession>A0A2T0QX39</accession>
<sequence>MSGPLTIDSGLAADPDQLDAVAARLVGVAAAVTAAGASALAAATDPVLPLSALPAPASAARAGTALAQVVTGAGSATAAAAAVLALAGHVELAALRYRVGDEAADAVVALARRALARVVVEHAPEIAGVAATALAADTAYRLQEANHRVLRAAAGQAVTGGLDLDALARTASTEFGAVDDRVRDDVAGVGSFLAAHPEVTEQLVAAVPDVLDAAGLPVGDVAGAAAALTSLGAVTPLFRETGIRVSPVAAPRATPSRPPRGLAEVLDGVAHQSTGYTAAAGSVGGRLAPAGAPPPGRVRLERVTQADGRVAWIVEIPGTQDWTPVPGATGTPMDLTTNLRAVAGQDTATGAAVVAALRRAGVGPDQPVLLAGHSQGGLTAASLAADPAVTGEFRITHVLTAGSPVDGLDVADGVQVVSLEHTGDVVPALDGQAARGSAVRTVVSRDAGEDPAHPLRAHGWRSYLETARLADASDDPALQRFRRSGSAFFDAPGARVDVVDYEVVRVP</sequence>
<evidence type="ECO:0008006" key="3">
    <source>
        <dbReference type="Google" id="ProtNLM"/>
    </source>
</evidence>
<dbReference type="InterPro" id="IPR029058">
    <property type="entry name" value="AB_hydrolase_fold"/>
</dbReference>
<reference evidence="1 2" key="1">
    <citation type="submission" date="2018-03" db="EMBL/GenBank/DDBJ databases">
        <title>Genomic Encyclopedia of Archaeal and Bacterial Type Strains, Phase II (KMG-II): from individual species to whole genera.</title>
        <authorList>
            <person name="Goeker M."/>
        </authorList>
    </citation>
    <scope>NUCLEOTIDE SEQUENCE [LARGE SCALE GENOMIC DNA]</scope>
    <source>
        <strain evidence="1 2">DSM 19711</strain>
    </source>
</reference>
<dbReference type="Proteomes" id="UP000238083">
    <property type="component" value="Unassembled WGS sequence"/>
</dbReference>
<evidence type="ECO:0000313" key="2">
    <source>
        <dbReference type="Proteomes" id="UP000238083"/>
    </source>
</evidence>